<dbReference type="InterPro" id="IPR001662">
    <property type="entry name" value="EF1B_G_C"/>
</dbReference>
<dbReference type="SUPFAM" id="SSF55144">
    <property type="entry name" value="LigT-like"/>
    <property type="match status" value="1"/>
</dbReference>
<dbReference type="InterPro" id="IPR004046">
    <property type="entry name" value="GST_C"/>
</dbReference>
<reference evidence="9" key="1">
    <citation type="journal article" date="2013" name="Genome Announc.">
        <title>Draft genome sequence of Pseudozyma brasiliensis sp. nov. strain GHG001, a high producer of endo-1,4-xylanase isolated from an insect pest of sugarcane.</title>
        <authorList>
            <person name="Oliveira J.V.D.C."/>
            <person name="dos Santos R.A.C."/>
            <person name="Borges T.A."/>
            <person name="Riano-Pachon D.M."/>
            <person name="Goldman G.H."/>
        </authorList>
    </citation>
    <scope>NUCLEOTIDE SEQUENCE [LARGE SCALE GENOMIC DNA]</scope>
    <source>
        <strain evidence="9">GHG001</strain>
    </source>
</reference>
<feature type="domain" description="GST C-terminal" evidence="7">
    <location>
        <begin position="90"/>
        <end position="218"/>
    </location>
</feature>
<dbReference type="STRING" id="1365824.V5EUV2"/>
<keyword evidence="9" id="KW-1185">Reference proteome</keyword>
<dbReference type="InterPro" id="IPR036249">
    <property type="entry name" value="Thioredoxin-like_sf"/>
</dbReference>
<dbReference type="SMART" id="SM01183">
    <property type="entry name" value="EF1G"/>
    <property type="match status" value="1"/>
</dbReference>
<feature type="region of interest" description="Disordered" evidence="4">
    <location>
        <begin position="217"/>
        <end position="269"/>
    </location>
</feature>
<gene>
    <name evidence="8" type="ORF">PSEUBRA_SCAF4g05092</name>
</gene>
<evidence type="ECO:0000313" key="8">
    <source>
        <dbReference type="EMBL" id="EST05939.1"/>
    </source>
</evidence>
<evidence type="ECO:0000256" key="3">
    <source>
        <dbReference type="PROSITE-ProRule" id="PRU00519"/>
    </source>
</evidence>
<dbReference type="GO" id="GO:0003746">
    <property type="term" value="F:translation elongation factor activity"/>
    <property type="evidence" value="ECO:0007669"/>
    <property type="project" value="UniProtKB-UniRule"/>
</dbReference>
<evidence type="ECO:0000259" key="5">
    <source>
        <dbReference type="PROSITE" id="PS50040"/>
    </source>
</evidence>
<dbReference type="GO" id="GO:0005634">
    <property type="term" value="C:nucleus"/>
    <property type="evidence" value="ECO:0007669"/>
    <property type="project" value="TreeGrafter"/>
</dbReference>
<evidence type="ECO:0000256" key="2">
    <source>
        <dbReference type="ARBA" id="ARBA00022917"/>
    </source>
</evidence>
<evidence type="ECO:0000256" key="1">
    <source>
        <dbReference type="ARBA" id="ARBA00022768"/>
    </source>
</evidence>
<dbReference type="SFLD" id="SFLDS00019">
    <property type="entry name" value="Glutathione_Transferase_(cytos"/>
    <property type="match status" value="1"/>
</dbReference>
<proteinExistence type="predicted"/>
<dbReference type="Pfam" id="PF00647">
    <property type="entry name" value="EF1G"/>
    <property type="match status" value="1"/>
</dbReference>
<dbReference type="InterPro" id="IPR036433">
    <property type="entry name" value="EF1B_G_C_sf"/>
</dbReference>
<evidence type="ECO:0000259" key="6">
    <source>
        <dbReference type="PROSITE" id="PS50404"/>
    </source>
</evidence>
<dbReference type="GeneID" id="27421166"/>
<sequence length="637" mass="70756">MAPIGQIYGYVGHPKTNHALCAAAYNGLELEVVDTQAMRGDTRKPEFLALFPYGKIPAFKGTDGFTLIEGKAIARYVAGLSNNSKLLGTDAKSAAQIDQWISFADEEILNNGIQILLLTIGRIPYNKALEQSAWEKLDRAFAFVESELQNKTFLVGHRVTLADLTLGSDLAMIFARLAGVNFRSKYPNTVRYFKTITGQPQVLPIFKDLTLAEENAKFVPPKKEEKPKAAPAPKAEKPKAAPAPKDDEDDEPKAAPKPKNPLDDLPKSSFNLDEWKRTYSNEETRETALPWFFKNFDSEGYSVVKLDYKYNDELQAVFQSNNLIGGFFARLEASRKYTMGTLGVFGENNNNLISGVMICRGKDPKSVLEVAPDVDSYSISPLDLSKDEDKKFFEDMMAWEATIDGKAFADGKIMKVQLNLLLRHGMPTMAMDKFSGLCLWLVPSSSASQLELNDAIRGVMCDLRAANPGCSGEFSTHATLVSALGDRTIPADELRTVTEGAVDEWRKLHGARGLTVPFKDVTTKGRYFQCILLALQPTLALKGLNSIANRTVDKHFPPPPSAKEKEEFFPHISLLYADLTVKQAQEQIDGLREQGVFRTKGESVEFKGFKEVTFGSVEVWDCTGRPEEWKRVHSIPL</sequence>
<dbReference type="AlphaFoldDB" id="V5EUV2"/>
<dbReference type="InterPro" id="IPR050802">
    <property type="entry name" value="EF-GSTs"/>
</dbReference>
<dbReference type="Gene3D" id="3.30.70.1010">
    <property type="entry name" value="Translation elongation factor EF1B, gamma chain, conserved domain"/>
    <property type="match status" value="1"/>
</dbReference>
<accession>V5EUV2</accession>
<dbReference type="OMA" id="FKNFWTI"/>
<dbReference type="PROSITE" id="PS50404">
    <property type="entry name" value="GST_NTER"/>
    <property type="match status" value="1"/>
</dbReference>
<dbReference type="SUPFAM" id="SSF89942">
    <property type="entry name" value="eEF1-gamma domain"/>
    <property type="match status" value="1"/>
</dbReference>
<dbReference type="Gene3D" id="3.40.30.10">
    <property type="entry name" value="Glutaredoxin"/>
    <property type="match status" value="1"/>
</dbReference>
<dbReference type="Pfam" id="PF00043">
    <property type="entry name" value="GST_C"/>
    <property type="match status" value="1"/>
</dbReference>
<dbReference type="Proteomes" id="UP000019377">
    <property type="component" value="Unassembled WGS sequence"/>
</dbReference>
<dbReference type="FunFam" id="3.30.70.1010:FF:000001">
    <property type="entry name" value="Elongation factor 1-gamma 1"/>
    <property type="match status" value="1"/>
</dbReference>
<dbReference type="PANTHER" id="PTHR43986:SF1">
    <property type="entry name" value="ELONGATION FACTOR 1-GAMMA"/>
    <property type="match status" value="1"/>
</dbReference>
<dbReference type="SUPFAM" id="SSF52833">
    <property type="entry name" value="Thioredoxin-like"/>
    <property type="match status" value="1"/>
</dbReference>
<dbReference type="InterPro" id="IPR012386">
    <property type="entry name" value="Cyclic-nucl_3Pdiesterase"/>
</dbReference>
<feature type="domain" description="GST N-terminal" evidence="6">
    <location>
        <begin position="3"/>
        <end position="85"/>
    </location>
</feature>
<dbReference type="InterPro" id="IPR004045">
    <property type="entry name" value="Glutathione_S-Trfase_N"/>
</dbReference>
<dbReference type="Gene3D" id="1.20.1050.10">
    <property type="match status" value="1"/>
</dbReference>
<dbReference type="InterPro" id="IPR009097">
    <property type="entry name" value="Cyclic_Pdiesterase"/>
</dbReference>
<dbReference type="Gene3D" id="3.90.1140.10">
    <property type="entry name" value="Cyclic phosphodiesterase"/>
    <property type="match status" value="1"/>
</dbReference>
<dbReference type="Pfam" id="PF07823">
    <property type="entry name" value="CPDase"/>
    <property type="match status" value="1"/>
</dbReference>
<keyword evidence="1 3" id="KW-0251">Elongation factor</keyword>
<evidence type="ECO:0000256" key="4">
    <source>
        <dbReference type="SAM" id="MobiDB-lite"/>
    </source>
</evidence>
<dbReference type="PANTHER" id="PTHR43986">
    <property type="entry name" value="ELONGATION FACTOR 1-GAMMA"/>
    <property type="match status" value="1"/>
</dbReference>
<dbReference type="CDD" id="cd03044">
    <property type="entry name" value="GST_N_EF1Bgamma"/>
    <property type="match status" value="1"/>
</dbReference>
<protein>
    <submittedName>
        <fullName evidence="8">Uncharacterized protein</fullName>
    </submittedName>
</protein>
<dbReference type="PROSITE" id="PS50405">
    <property type="entry name" value="GST_CTER"/>
    <property type="match status" value="1"/>
</dbReference>
<name>V5EUV2_KALBG</name>
<dbReference type="FunFam" id="1.20.1050.10:FF:000006">
    <property type="entry name" value="Elongation factor 1 gamma"/>
    <property type="match status" value="1"/>
</dbReference>
<dbReference type="eggNOG" id="KOG0867">
    <property type="taxonomic scope" value="Eukaryota"/>
</dbReference>
<organism evidence="8 9">
    <name type="scientific">Kalmanozyma brasiliensis (strain GHG001)</name>
    <name type="common">Yeast</name>
    <name type="synonym">Pseudozyma brasiliensis</name>
    <dbReference type="NCBI Taxonomy" id="1365824"/>
    <lineage>
        <taxon>Eukaryota</taxon>
        <taxon>Fungi</taxon>
        <taxon>Dikarya</taxon>
        <taxon>Basidiomycota</taxon>
        <taxon>Ustilaginomycotina</taxon>
        <taxon>Ustilaginomycetes</taxon>
        <taxon>Ustilaginales</taxon>
        <taxon>Ustilaginaceae</taxon>
        <taxon>Kalmanozyma</taxon>
    </lineage>
</organism>
<dbReference type="SFLD" id="SFLDG00358">
    <property type="entry name" value="Main_(cytGST)"/>
    <property type="match status" value="1"/>
</dbReference>
<feature type="compositionally biased region" description="Basic and acidic residues" evidence="4">
    <location>
        <begin position="221"/>
        <end position="239"/>
    </location>
</feature>
<dbReference type="GO" id="GO:0004112">
    <property type="term" value="F:cyclic-nucleotide phosphodiesterase activity"/>
    <property type="evidence" value="ECO:0007669"/>
    <property type="project" value="InterPro"/>
</dbReference>
<dbReference type="HOGENOM" id="CLU_454249_0_0_1"/>
<dbReference type="FunFam" id="3.40.30.10:FF:000142">
    <property type="entry name" value="Elongation factor 1 gamma"/>
    <property type="match status" value="1"/>
</dbReference>
<dbReference type="OrthoDB" id="249703at2759"/>
<evidence type="ECO:0000313" key="9">
    <source>
        <dbReference type="Proteomes" id="UP000019377"/>
    </source>
</evidence>
<dbReference type="GO" id="GO:0005737">
    <property type="term" value="C:cytoplasm"/>
    <property type="evidence" value="ECO:0007669"/>
    <property type="project" value="TreeGrafter"/>
</dbReference>
<dbReference type="eggNOG" id="KOG1627">
    <property type="taxonomic scope" value="Eukaryota"/>
</dbReference>
<dbReference type="PROSITE" id="PS50040">
    <property type="entry name" value="EF1G_C"/>
    <property type="match status" value="1"/>
</dbReference>
<keyword evidence="2 3" id="KW-0648">Protein biosynthesis</keyword>
<feature type="domain" description="EF-1-gamma C-terminal" evidence="5">
    <location>
        <begin position="258"/>
        <end position="415"/>
    </location>
</feature>
<dbReference type="InterPro" id="IPR010987">
    <property type="entry name" value="Glutathione-S-Trfase_C-like"/>
</dbReference>
<dbReference type="CDD" id="cd03181">
    <property type="entry name" value="GST_C_EF1Bgamma_like"/>
    <property type="match status" value="1"/>
</dbReference>
<dbReference type="InterPro" id="IPR036282">
    <property type="entry name" value="Glutathione-S-Trfase_C_sf"/>
</dbReference>
<dbReference type="EMBL" id="KI545884">
    <property type="protein sequence ID" value="EST05939.1"/>
    <property type="molecule type" value="Genomic_DNA"/>
</dbReference>
<evidence type="ECO:0000259" key="7">
    <source>
        <dbReference type="PROSITE" id="PS50405"/>
    </source>
</evidence>
<dbReference type="SUPFAM" id="SSF47616">
    <property type="entry name" value="GST C-terminal domain-like"/>
    <property type="match status" value="1"/>
</dbReference>
<dbReference type="InterPro" id="IPR040079">
    <property type="entry name" value="Glutathione_S-Trfase"/>
</dbReference>
<dbReference type="Pfam" id="PF02798">
    <property type="entry name" value="GST_N"/>
    <property type="match status" value="1"/>
</dbReference>